<evidence type="ECO:0000313" key="1">
    <source>
        <dbReference type="EMBL" id="KAI3738167.1"/>
    </source>
</evidence>
<sequence>MTPNSYVTKKPTLVHWIEFTHRKRFDVVIHFSNYIKWVSFNFLKCYRGEYVVFRDSDGVGLFCGSSKS</sequence>
<dbReference type="EMBL" id="CM042013">
    <property type="protein sequence ID" value="KAI3738167.1"/>
    <property type="molecule type" value="Genomic_DNA"/>
</dbReference>
<accession>A0ACB9CV53</accession>
<keyword evidence="2" id="KW-1185">Reference proteome</keyword>
<comment type="caution">
    <text evidence="1">The sequence shown here is derived from an EMBL/GenBank/DDBJ whole genome shotgun (WGS) entry which is preliminary data.</text>
</comment>
<reference evidence="1 2" key="2">
    <citation type="journal article" date="2022" name="Mol. Ecol. Resour.">
        <title>The genomes of chicory, endive, great burdock and yacon provide insights into Asteraceae paleo-polyploidization history and plant inulin production.</title>
        <authorList>
            <person name="Fan W."/>
            <person name="Wang S."/>
            <person name="Wang H."/>
            <person name="Wang A."/>
            <person name="Jiang F."/>
            <person name="Liu H."/>
            <person name="Zhao H."/>
            <person name="Xu D."/>
            <person name="Zhang Y."/>
        </authorList>
    </citation>
    <scope>NUCLEOTIDE SEQUENCE [LARGE SCALE GENOMIC DNA]</scope>
    <source>
        <strain evidence="2">cv. Punajuju</strain>
        <tissue evidence="1">Leaves</tissue>
    </source>
</reference>
<name>A0ACB9CV53_CICIN</name>
<reference evidence="2" key="1">
    <citation type="journal article" date="2022" name="Mol. Ecol. Resour.">
        <title>The genomes of chicory, endive, great burdock and yacon provide insights into Asteraceae palaeo-polyploidization history and plant inulin production.</title>
        <authorList>
            <person name="Fan W."/>
            <person name="Wang S."/>
            <person name="Wang H."/>
            <person name="Wang A."/>
            <person name="Jiang F."/>
            <person name="Liu H."/>
            <person name="Zhao H."/>
            <person name="Xu D."/>
            <person name="Zhang Y."/>
        </authorList>
    </citation>
    <scope>NUCLEOTIDE SEQUENCE [LARGE SCALE GENOMIC DNA]</scope>
    <source>
        <strain evidence="2">cv. Punajuju</strain>
    </source>
</reference>
<gene>
    <name evidence="1" type="ORF">L2E82_28187</name>
</gene>
<dbReference type="Proteomes" id="UP001055811">
    <property type="component" value="Linkage Group LG05"/>
</dbReference>
<organism evidence="1 2">
    <name type="scientific">Cichorium intybus</name>
    <name type="common">Chicory</name>
    <dbReference type="NCBI Taxonomy" id="13427"/>
    <lineage>
        <taxon>Eukaryota</taxon>
        <taxon>Viridiplantae</taxon>
        <taxon>Streptophyta</taxon>
        <taxon>Embryophyta</taxon>
        <taxon>Tracheophyta</taxon>
        <taxon>Spermatophyta</taxon>
        <taxon>Magnoliopsida</taxon>
        <taxon>eudicotyledons</taxon>
        <taxon>Gunneridae</taxon>
        <taxon>Pentapetalae</taxon>
        <taxon>asterids</taxon>
        <taxon>campanulids</taxon>
        <taxon>Asterales</taxon>
        <taxon>Asteraceae</taxon>
        <taxon>Cichorioideae</taxon>
        <taxon>Cichorieae</taxon>
        <taxon>Cichoriinae</taxon>
        <taxon>Cichorium</taxon>
    </lineage>
</organism>
<evidence type="ECO:0000313" key="2">
    <source>
        <dbReference type="Proteomes" id="UP001055811"/>
    </source>
</evidence>
<proteinExistence type="predicted"/>
<protein>
    <submittedName>
        <fullName evidence="1">Uncharacterized protein</fullName>
    </submittedName>
</protein>